<dbReference type="CDD" id="cd13516">
    <property type="entry name" value="HHD_CCM2"/>
    <property type="match status" value="1"/>
</dbReference>
<dbReference type="AlphaFoldDB" id="A0A7J7TLI4"/>
<dbReference type="PANTHER" id="PTHR21642">
    <property type="entry name" value="CEREBRAL CAVERNOUS MALFORMATIONS PROTEIN 2 HOMOLOG"/>
    <property type="match status" value="1"/>
</dbReference>
<dbReference type="InterPro" id="IPR032375">
    <property type="entry name" value="CCM2_C"/>
</dbReference>
<reference evidence="4 5" key="1">
    <citation type="journal article" date="2020" name="Nature">
        <title>Six reference-quality genomes reveal evolution of bat adaptations.</title>
        <authorList>
            <person name="Jebb D."/>
            <person name="Huang Z."/>
            <person name="Pippel M."/>
            <person name="Hughes G.M."/>
            <person name="Lavrichenko K."/>
            <person name="Devanna P."/>
            <person name="Winkler S."/>
            <person name="Jermiin L.S."/>
            <person name="Skirmuntt E.C."/>
            <person name="Katzourakis A."/>
            <person name="Burkitt-Gray L."/>
            <person name="Ray D.A."/>
            <person name="Sullivan K.A.M."/>
            <person name="Roscito J.G."/>
            <person name="Kirilenko B.M."/>
            <person name="Davalos L.M."/>
            <person name="Corthals A.P."/>
            <person name="Power M.L."/>
            <person name="Jones G."/>
            <person name="Ransome R.D."/>
            <person name="Dechmann D.K.N."/>
            <person name="Locatelli A.G."/>
            <person name="Puechmaille S.J."/>
            <person name="Fedrigo O."/>
            <person name="Jarvis E.D."/>
            <person name="Hiller M."/>
            <person name="Vernes S.C."/>
            <person name="Myers E.W."/>
            <person name="Teeling E.C."/>
        </authorList>
    </citation>
    <scope>NUCLEOTIDE SEQUENCE [LARGE SCALE GENOMIC DNA]</scope>
    <source>
        <strain evidence="4">MRhiFer1</strain>
        <tissue evidence="4">Lung</tissue>
    </source>
</reference>
<feature type="region of interest" description="Disordered" evidence="2">
    <location>
        <begin position="304"/>
        <end position="332"/>
    </location>
</feature>
<dbReference type="PANTHER" id="PTHR21642:SF4">
    <property type="entry name" value="CEREBRAL CAVERNOUS MALFORMATIONS 2 PROTEIN"/>
    <property type="match status" value="1"/>
</dbReference>
<dbReference type="Proteomes" id="UP000585614">
    <property type="component" value="Unassembled WGS sequence"/>
</dbReference>
<proteinExistence type="inferred from homology"/>
<dbReference type="Pfam" id="PF16545">
    <property type="entry name" value="CCM2_C"/>
    <property type="match status" value="1"/>
</dbReference>
<dbReference type="FunFam" id="2.30.29.30:FF:000123">
    <property type="entry name" value="cerebral cavernous malformations 2 protein-like"/>
    <property type="match status" value="1"/>
</dbReference>
<dbReference type="InterPro" id="IPR011993">
    <property type="entry name" value="PH-like_dom_sf"/>
</dbReference>
<dbReference type="EMBL" id="JACAGC010000019">
    <property type="protein sequence ID" value="KAF6301541.1"/>
    <property type="molecule type" value="Genomic_DNA"/>
</dbReference>
<gene>
    <name evidence="4" type="ORF">mRhiFer1_002355</name>
</gene>
<sequence length="353" mass="39383">MEDEPGIVSPFKRVFLKGEKSRDKKAHEKVTERRPLHTVVLSVPERVEPDRLLSDYIEKEVKYLGQLTSIPGYLNPSSRTEILHFIDSAKRAHQLPGHLTQEHDAVISLSAYNVKLAWRDGEDTILRVPIHDIAAVSYVRDDASHLVVLKTDDSSTKVDLKEPYETDASTFSFPECVHTGVLPLNFCVSTVPHAKAASESELSATAAELLQDYMLTLRTKLSSQEIQQFAALLHEYRDGASVHEFCISLRQLYGDSRKFLLLGLRPFIPEKDSQHFENFLETIGVKDGRGIITDSFGRCRRALSSTSTSNGNRTAGSCDDQSAPSEGDEWDRMISDISNDIEALGCSMDQDSA</sequence>
<dbReference type="Gene3D" id="2.30.29.30">
    <property type="entry name" value="Pleckstrin-homology domain (PH domain)/Phosphotyrosine-binding domain (PTB)"/>
    <property type="match status" value="1"/>
</dbReference>
<name>A0A7J7TLI4_RHIFE</name>
<dbReference type="InterPro" id="IPR026159">
    <property type="entry name" value="Malcavernin"/>
</dbReference>
<evidence type="ECO:0000313" key="4">
    <source>
        <dbReference type="EMBL" id="KAF6301541.1"/>
    </source>
</evidence>
<dbReference type="GO" id="GO:0001570">
    <property type="term" value="P:vasculogenesis"/>
    <property type="evidence" value="ECO:0007669"/>
    <property type="project" value="TreeGrafter"/>
</dbReference>
<feature type="compositionally biased region" description="Polar residues" evidence="2">
    <location>
        <begin position="304"/>
        <end position="324"/>
    </location>
</feature>
<dbReference type="FunFam" id="1.20.1160.20:FF:000004">
    <property type="entry name" value="Cerebral cavernous malformation 2"/>
    <property type="match status" value="1"/>
</dbReference>
<organism evidence="4 5">
    <name type="scientific">Rhinolophus ferrumequinum</name>
    <name type="common">Greater horseshoe bat</name>
    <dbReference type="NCBI Taxonomy" id="59479"/>
    <lineage>
        <taxon>Eukaryota</taxon>
        <taxon>Metazoa</taxon>
        <taxon>Chordata</taxon>
        <taxon>Craniata</taxon>
        <taxon>Vertebrata</taxon>
        <taxon>Euteleostomi</taxon>
        <taxon>Mammalia</taxon>
        <taxon>Eutheria</taxon>
        <taxon>Laurasiatheria</taxon>
        <taxon>Chiroptera</taxon>
        <taxon>Yinpterochiroptera</taxon>
        <taxon>Rhinolophoidea</taxon>
        <taxon>Rhinolophidae</taxon>
        <taxon>Rhinolophinae</taxon>
        <taxon>Rhinolophus</taxon>
    </lineage>
</organism>
<evidence type="ECO:0000259" key="3">
    <source>
        <dbReference type="Pfam" id="PF16545"/>
    </source>
</evidence>
<dbReference type="Gene3D" id="1.20.1160.20">
    <property type="match status" value="1"/>
</dbReference>
<accession>A0A7J7TLI4</accession>
<comment type="caution">
    <text evidence="4">The sequence shown here is derived from an EMBL/GenBank/DDBJ whole genome shotgun (WGS) entry which is preliminary data.</text>
</comment>
<evidence type="ECO:0000256" key="1">
    <source>
        <dbReference type="ARBA" id="ARBA00010822"/>
    </source>
</evidence>
<comment type="similarity">
    <text evidence="1">Belongs to the CCM2 family.</text>
</comment>
<protein>
    <submittedName>
        <fullName evidence="4">CCM2 scaffold protein</fullName>
    </submittedName>
</protein>
<feature type="domain" description="Cerebral cavernous malformations 2 harmonin-homology" evidence="3">
    <location>
        <begin position="198"/>
        <end position="298"/>
    </location>
</feature>
<evidence type="ECO:0000256" key="2">
    <source>
        <dbReference type="SAM" id="MobiDB-lite"/>
    </source>
</evidence>
<evidence type="ECO:0000313" key="5">
    <source>
        <dbReference type="Proteomes" id="UP000585614"/>
    </source>
</evidence>
<dbReference type="GO" id="GO:0007507">
    <property type="term" value="P:heart development"/>
    <property type="evidence" value="ECO:0007669"/>
    <property type="project" value="TreeGrafter"/>
</dbReference>